<dbReference type="Proteomes" id="UP000000262">
    <property type="component" value="Chromosome"/>
</dbReference>
<feature type="domain" description="tRNA intron endonuclease catalytic" evidence="1">
    <location>
        <begin position="89"/>
        <end position="169"/>
    </location>
</feature>
<dbReference type="STRING" id="453591.Igni_0004"/>
<gene>
    <name evidence="2" type="ordered locus">Igni_0004</name>
</gene>
<dbReference type="KEGG" id="iho:Igni_0004"/>
<keyword evidence="3" id="KW-1185">Reference proteome</keyword>
<dbReference type="InterPro" id="IPR036167">
    <property type="entry name" value="tRNA_intron_Endo_cat-like_sf"/>
</dbReference>
<evidence type="ECO:0000259" key="1">
    <source>
        <dbReference type="Pfam" id="PF01974"/>
    </source>
</evidence>
<dbReference type="AlphaFoldDB" id="A8A8D6"/>
<proteinExistence type="predicted"/>
<dbReference type="InterPro" id="IPR011856">
    <property type="entry name" value="tRNA_endonuc-like_dom_sf"/>
</dbReference>
<keyword evidence="2" id="KW-0255">Endonuclease</keyword>
<dbReference type="Gene3D" id="3.40.1350.10">
    <property type="match status" value="1"/>
</dbReference>
<dbReference type="GO" id="GO:0000213">
    <property type="term" value="F:tRNA-intron lyase activity"/>
    <property type="evidence" value="ECO:0007669"/>
    <property type="project" value="InterPro"/>
</dbReference>
<sequence>MRLIEVRITEEGLGIPTGVVPSSVVGIRKGDLLFLHPLETLYLVLEGEAKVLIDDEEIKDFKEALSRIIEIVKTWCIKERKGCYLANAFWSMFTTYYKLRRKGRKVLPEGRREGTLIEIRKNKWWAEYLVLEEGIKISIAQLLEWVEEVRANDLKAIIAVVDRNGSVTFYEASRVTLRAPDKRSEGGRVASTAP</sequence>
<keyword evidence="2" id="KW-0540">Nuclease</keyword>
<dbReference type="HOGENOM" id="CLU_1399731_0_0_2"/>
<dbReference type="InterPro" id="IPR006677">
    <property type="entry name" value="tRNA_intron_Endonuc_cat-like"/>
</dbReference>
<reference evidence="2 3" key="1">
    <citation type="journal article" date="2008" name="Genome Biol.">
        <title>A genomic analysis of the archaeal system Ignicoccus hospitalis-Nanoarchaeum equitans.</title>
        <authorList>
            <person name="Podar M."/>
            <person name="Anderson I."/>
            <person name="Makarova K.S."/>
            <person name="Elkins J.G."/>
            <person name="Ivanova N."/>
            <person name="Wall M.A."/>
            <person name="Lykidis A."/>
            <person name="Mavromatis K."/>
            <person name="Sun H."/>
            <person name="Hudson M.E."/>
            <person name="Chen W."/>
            <person name="Deciu C."/>
            <person name="Hutchison D."/>
            <person name="Eads J.R."/>
            <person name="Anderson A."/>
            <person name="Fernandes F."/>
            <person name="Szeto E."/>
            <person name="Lapidus A."/>
            <person name="Kyrpides N.C."/>
            <person name="Saier M.H.Jr."/>
            <person name="Richardson P.M."/>
            <person name="Rachel R."/>
            <person name="Huber H."/>
            <person name="Eisen J.A."/>
            <person name="Koonin E.V."/>
            <person name="Keller M."/>
            <person name="Stetter K.O."/>
        </authorList>
    </citation>
    <scope>NUCLEOTIDE SEQUENCE [LARGE SCALE GENOMIC DNA]</scope>
    <source>
        <strain evidence="3">KIN4/I / DSM 18386 / JCM 14125</strain>
    </source>
</reference>
<keyword evidence="2" id="KW-0378">Hydrolase</keyword>
<dbReference type="GO" id="GO:0003676">
    <property type="term" value="F:nucleic acid binding"/>
    <property type="evidence" value="ECO:0007669"/>
    <property type="project" value="InterPro"/>
</dbReference>
<evidence type="ECO:0000313" key="2">
    <source>
        <dbReference type="EMBL" id="ABU81188.1"/>
    </source>
</evidence>
<name>A8A8D6_IGNH4</name>
<dbReference type="Pfam" id="PF01974">
    <property type="entry name" value="tRNA_int_endo"/>
    <property type="match status" value="1"/>
</dbReference>
<dbReference type="SUPFAM" id="SSF53032">
    <property type="entry name" value="tRNA-intron endonuclease catalytic domain-like"/>
    <property type="match status" value="1"/>
</dbReference>
<organism evidence="2 3">
    <name type="scientific">Ignicoccus hospitalis (strain KIN4/I / DSM 18386 / JCM 14125)</name>
    <dbReference type="NCBI Taxonomy" id="453591"/>
    <lineage>
        <taxon>Archaea</taxon>
        <taxon>Thermoproteota</taxon>
        <taxon>Thermoprotei</taxon>
        <taxon>Desulfurococcales</taxon>
        <taxon>Desulfurococcaceae</taxon>
        <taxon>Ignicoccus</taxon>
    </lineage>
</organism>
<protein>
    <submittedName>
        <fullName evidence="2">tRNA splicing endonuclease</fullName>
    </submittedName>
</protein>
<dbReference type="GO" id="GO:0006388">
    <property type="term" value="P:tRNA splicing, via endonucleolytic cleavage and ligation"/>
    <property type="evidence" value="ECO:0007669"/>
    <property type="project" value="InterPro"/>
</dbReference>
<evidence type="ECO:0000313" key="3">
    <source>
        <dbReference type="Proteomes" id="UP000000262"/>
    </source>
</evidence>
<dbReference type="eggNOG" id="arCOG01701">
    <property type="taxonomic scope" value="Archaea"/>
</dbReference>
<accession>A8A8D6</accession>
<dbReference type="EMBL" id="CP000816">
    <property type="protein sequence ID" value="ABU81188.1"/>
    <property type="molecule type" value="Genomic_DNA"/>
</dbReference>